<dbReference type="Proteomes" id="UP000548632">
    <property type="component" value="Unassembled WGS sequence"/>
</dbReference>
<gene>
    <name evidence="1" type="ORF">HUK38_03950</name>
</gene>
<protein>
    <submittedName>
        <fullName evidence="1">Zinc ribbon-containing protein</fullName>
    </submittedName>
</protein>
<comment type="caution">
    <text evidence="1">The sequence shown here is derived from an EMBL/GenBank/DDBJ whole genome shotgun (WGS) entry which is preliminary data.</text>
</comment>
<accession>A0A839H8T8</accession>
<organism evidence="1 2">
    <name type="scientific">Thiospirillum jenense</name>
    <dbReference type="NCBI Taxonomy" id="1653858"/>
    <lineage>
        <taxon>Bacteria</taxon>
        <taxon>Pseudomonadati</taxon>
        <taxon>Pseudomonadota</taxon>
        <taxon>Gammaproteobacteria</taxon>
        <taxon>Chromatiales</taxon>
        <taxon>Chromatiaceae</taxon>
        <taxon>Thiospirillum</taxon>
    </lineage>
</organism>
<sequence>MPHSTDPITPPPSDLYSNRLIRAYERMLDLLHVHSTAEADNAAPVFTKLRDQLAAVRDRMVELGELTREEANRIGDYLERDLHDAASYLVTTGDDLRNWWRFDVALIEERILTAFTSVADQTSLQLRQLQHEGRQFDRYQTGDITAPGTLRCTGCGAAVTLTQTGCIPACPACGGTQFGRSVMRG</sequence>
<dbReference type="EMBL" id="JABVCQ010000006">
    <property type="protein sequence ID" value="MBB1125384.1"/>
    <property type="molecule type" value="Genomic_DNA"/>
</dbReference>
<dbReference type="Pfam" id="PF07295">
    <property type="entry name" value="DUF1451"/>
    <property type="match status" value="1"/>
</dbReference>
<reference evidence="1 2" key="1">
    <citation type="journal article" date="2020" name="Arch. Microbiol.">
        <title>The genome sequence of the giant phototrophic gammaproteobacterium Thiospirillum jenense gives insight into its physiological properties and phylogenetic relationships.</title>
        <authorList>
            <person name="Imhoff J.F."/>
            <person name="Meyer T.E."/>
            <person name="Kyndt J.A."/>
        </authorList>
    </citation>
    <scope>NUCLEOTIDE SEQUENCE [LARGE SCALE GENOMIC DNA]</scope>
    <source>
        <strain evidence="1 2">DSM 216</strain>
    </source>
</reference>
<dbReference type="InterPro" id="IPR009912">
    <property type="entry name" value="DUF1451"/>
</dbReference>
<evidence type="ECO:0000313" key="2">
    <source>
        <dbReference type="Proteomes" id="UP000548632"/>
    </source>
</evidence>
<dbReference type="RefSeq" id="WP_182582688.1">
    <property type="nucleotide sequence ID" value="NZ_JABVCQ010000006.1"/>
</dbReference>
<keyword evidence="2" id="KW-1185">Reference proteome</keyword>
<dbReference type="AlphaFoldDB" id="A0A839H8T8"/>
<proteinExistence type="predicted"/>
<name>A0A839H8T8_9GAMM</name>
<evidence type="ECO:0000313" key="1">
    <source>
        <dbReference type="EMBL" id="MBB1125384.1"/>
    </source>
</evidence>